<organism evidence="2 3">
    <name type="scientific">Pontibacter fetidus</name>
    <dbReference type="NCBI Taxonomy" id="2700082"/>
    <lineage>
        <taxon>Bacteria</taxon>
        <taxon>Pseudomonadati</taxon>
        <taxon>Bacteroidota</taxon>
        <taxon>Cytophagia</taxon>
        <taxon>Cytophagales</taxon>
        <taxon>Hymenobacteraceae</taxon>
        <taxon>Pontibacter</taxon>
    </lineage>
</organism>
<dbReference type="AlphaFoldDB" id="A0A6B2H687"/>
<gene>
    <name evidence="2" type="ORF">GWO68_05475</name>
</gene>
<feature type="region of interest" description="Disordered" evidence="1">
    <location>
        <begin position="1"/>
        <end position="112"/>
    </location>
</feature>
<name>A0A6B2H687_9BACT</name>
<feature type="region of interest" description="Disordered" evidence="1">
    <location>
        <begin position="124"/>
        <end position="214"/>
    </location>
</feature>
<dbReference type="RefSeq" id="WP_162345412.1">
    <property type="nucleotide sequence ID" value="NZ_JAAEAA010000005.1"/>
</dbReference>
<feature type="compositionally biased region" description="Polar residues" evidence="1">
    <location>
        <begin position="202"/>
        <end position="214"/>
    </location>
</feature>
<dbReference type="Proteomes" id="UP000478546">
    <property type="component" value="Unassembled WGS sequence"/>
</dbReference>
<reference evidence="2 3" key="1">
    <citation type="submission" date="2020-01" db="EMBL/GenBank/DDBJ databases">
        <authorList>
            <person name="Kim M.K."/>
        </authorList>
    </citation>
    <scope>NUCLEOTIDE SEQUENCE [LARGE SCALE GENOMIC DNA]</scope>
    <source>
        <strain evidence="2 3">BT213</strain>
    </source>
</reference>
<evidence type="ECO:0000313" key="2">
    <source>
        <dbReference type="EMBL" id="NDK55360.1"/>
    </source>
</evidence>
<comment type="caution">
    <text evidence="2">The sequence shown here is derived from an EMBL/GenBank/DDBJ whole genome shotgun (WGS) entry which is preliminary data.</text>
</comment>
<sequence>MARRNEYERDRSYGGYYGTSSDGGYTHDYDNQHRSGGNDRGREIGAGRSMRGNDYYHNAAQDYRNYNDVDSQNVGARPYDDRSRGMRYGESTGYGHSDYSSRNNPYQNREQYNTGPYEEYIDYSSRNYGSFDNSPEPDDYTPEPYNTGGRGYYRDTYSSGNDYSRNYDRNQGYDRSFRGMPQGYGSTRYDERDLDRERSVRGNRNNLNRNDYTM</sequence>
<feature type="compositionally biased region" description="Basic and acidic residues" evidence="1">
    <location>
        <begin position="25"/>
        <end position="45"/>
    </location>
</feature>
<protein>
    <submittedName>
        <fullName evidence="2">Uncharacterized protein</fullName>
    </submittedName>
</protein>
<feature type="compositionally biased region" description="Polar residues" evidence="1">
    <location>
        <begin position="98"/>
        <end position="112"/>
    </location>
</feature>
<evidence type="ECO:0000256" key="1">
    <source>
        <dbReference type="SAM" id="MobiDB-lite"/>
    </source>
</evidence>
<proteinExistence type="predicted"/>
<dbReference type="EMBL" id="JAAEAA010000005">
    <property type="protein sequence ID" value="NDK55360.1"/>
    <property type="molecule type" value="Genomic_DNA"/>
</dbReference>
<accession>A0A6B2H687</accession>
<feature type="compositionally biased region" description="Basic and acidic residues" evidence="1">
    <location>
        <begin position="165"/>
        <end position="177"/>
    </location>
</feature>
<feature type="compositionally biased region" description="Basic and acidic residues" evidence="1">
    <location>
        <begin position="188"/>
        <end position="200"/>
    </location>
</feature>
<feature type="compositionally biased region" description="Basic and acidic residues" evidence="1">
    <location>
        <begin position="1"/>
        <end position="12"/>
    </location>
</feature>
<keyword evidence="3" id="KW-1185">Reference proteome</keyword>
<evidence type="ECO:0000313" key="3">
    <source>
        <dbReference type="Proteomes" id="UP000478546"/>
    </source>
</evidence>
<feature type="compositionally biased region" description="Polar residues" evidence="1">
    <location>
        <begin position="124"/>
        <end position="133"/>
    </location>
</feature>